<keyword evidence="4 6" id="KW-0472">Membrane</keyword>
<feature type="transmembrane region" description="Helical" evidence="6">
    <location>
        <begin position="42"/>
        <end position="61"/>
    </location>
</feature>
<feature type="transmembrane region" description="Helical" evidence="6">
    <location>
        <begin position="275"/>
        <end position="294"/>
    </location>
</feature>
<feature type="transmembrane region" description="Helical" evidence="6">
    <location>
        <begin position="154"/>
        <end position="174"/>
    </location>
</feature>
<sequence>MSSDEKDSYKGVASPNPELSNNNEGDNADGLHRRLNNRQIQLIAIGGTIGTGLFIGIGAGLAKGGPGSLLVCTALYSCVLALVNNSIAEMTTYMPVSGGFIRLAGAWVDDALGFMVGWNFFFYEALLIPFEIVALNLVLSFWNDNITNAGPTAGFCAAIIVSYGVLNVLAVGVFGEAEFWLSAGKVILILILFAFTFVTMVGGNPQHHAYGFTYWKNAHDAFATYRTEGDLGRLEGFMGAMAAAAFYVVGPDYISMVAAEAKHPSRYIKTAFKTVYFRFGLFFIGAALTCGIVLDHKDPTLVSVHLGDGDSSTAAASPYVIAMKNMGIDVLPHVVNALLFTTIYSAGNTYTYCATRSLYSLALEGRAPAFLRKTTKNGVPIYCFAVTMLFPLLSFLQLDSSSSEALSILLALITGGGIVDYITMSITFLFYYRACKVQGVDRKKMPYYGYFQPYGAWIALVLQIVVVYTYGYTSLAPFNAKNFFSNYTMQIIAPFLYLGWKLLKGTKLVKAEECDLVWDRPVLDAYEERMMILEPPTSFWTETRDMFRFKQKKSVPDVHV</sequence>
<dbReference type="Gene3D" id="1.20.1740.10">
    <property type="entry name" value="Amino acid/polyamine transporter I"/>
    <property type="match status" value="1"/>
</dbReference>
<feature type="transmembrane region" description="Helical" evidence="6">
    <location>
        <begin position="180"/>
        <end position="201"/>
    </location>
</feature>
<dbReference type="InterPro" id="IPR050524">
    <property type="entry name" value="APC_YAT"/>
</dbReference>
<organism evidence="8 9">
    <name type="scientific">Fusarium falciforme</name>
    <dbReference type="NCBI Taxonomy" id="195108"/>
    <lineage>
        <taxon>Eukaryota</taxon>
        <taxon>Fungi</taxon>
        <taxon>Dikarya</taxon>
        <taxon>Ascomycota</taxon>
        <taxon>Pezizomycotina</taxon>
        <taxon>Sordariomycetes</taxon>
        <taxon>Hypocreomycetidae</taxon>
        <taxon>Hypocreales</taxon>
        <taxon>Nectriaceae</taxon>
        <taxon>Fusarium</taxon>
        <taxon>Fusarium solani species complex</taxon>
    </lineage>
</organism>
<keyword evidence="3 6" id="KW-1133">Transmembrane helix</keyword>
<reference evidence="8" key="1">
    <citation type="submission" date="2022-09" db="EMBL/GenBank/DDBJ databases">
        <title>Fusarium specimens isolated from Avocado Roots.</title>
        <authorList>
            <person name="Stajich J."/>
            <person name="Roper C."/>
            <person name="Heimlech-Rivalta G."/>
        </authorList>
    </citation>
    <scope>NUCLEOTIDE SEQUENCE</scope>
    <source>
        <strain evidence="8">A02</strain>
    </source>
</reference>
<accession>A0A9W8R3F2</accession>
<evidence type="ECO:0000256" key="5">
    <source>
        <dbReference type="SAM" id="MobiDB-lite"/>
    </source>
</evidence>
<feature type="transmembrane region" description="Helical" evidence="6">
    <location>
        <begin position="453"/>
        <end position="471"/>
    </location>
</feature>
<evidence type="ECO:0000256" key="6">
    <source>
        <dbReference type="SAM" id="Phobius"/>
    </source>
</evidence>
<dbReference type="GO" id="GO:0016020">
    <property type="term" value="C:membrane"/>
    <property type="evidence" value="ECO:0007669"/>
    <property type="project" value="UniProtKB-SubCell"/>
</dbReference>
<evidence type="ECO:0000313" key="8">
    <source>
        <dbReference type="EMBL" id="KAJ4183846.1"/>
    </source>
</evidence>
<feature type="transmembrane region" description="Helical" evidence="6">
    <location>
        <begin position="379"/>
        <end position="396"/>
    </location>
</feature>
<protein>
    <recommendedName>
        <fullName evidence="7">Amino acid permease/ SLC12A domain-containing protein</fullName>
    </recommendedName>
</protein>
<feature type="region of interest" description="Disordered" evidence="5">
    <location>
        <begin position="1"/>
        <end position="30"/>
    </location>
</feature>
<keyword evidence="2 6" id="KW-0812">Transmembrane</keyword>
<feature type="transmembrane region" description="Helical" evidence="6">
    <location>
        <begin position="483"/>
        <end position="500"/>
    </location>
</feature>
<proteinExistence type="predicted"/>
<comment type="subcellular location">
    <subcellularLocation>
        <location evidence="1">Membrane</location>
        <topology evidence="1">Multi-pass membrane protein</topology>
    </subcellularLocation>
</comment>
<feature type="domain" description="Amino acid permease/ SLC12A" evidence="7">
    <location>
        <begin position="40"/>
        <end position="507"/>
    </location>
</feature>
<dbReference type="GO" id="GO:0015171">
    <property type="term" value="F:amino acid transmembrane transporter activity"/>
    <property type="evidence" value="ECO:0007669"/>
    <property type="project" value="TreeGrafter"/>
</dbReference>
<evidence type="ECO:0000256" key="1">
    <source>
        <dbReference type="ARBA" id="ARBA00004141"/>
    </source>
</evidence>
<evidence type="ECO:0000256" key="4">
    <source>
        <dbReference type="ARBA" id="ARBA00023136"/>
    </source>
</evidence>
<evidence type="ECO:0000256" key="2">
    <source>
        <dbReference type="ARBA" id="ARBA00022692"/>
    </source>
</evidence>
<dbReference type="PANTHER" id="PTHR43341">
    <property type="entry name" value="AMINO ACID PERMEASE"/>
    <property type="match status" value="1"/>
</dbReference>
<feature type="transmembrane region" description="Helical" evidence="6">
    <location>
        <begin position="67"/>
        <end position="83"/>
    </location>
</feature>
<feature type="transmembrane region" description="Helical" evidence="6">
    <location>
        <begin position="408"/>
        <end position="432"/>
    </location>
</feature>
<dbReference type="AlphaFoldDB" id="A0A9W8R3F2"/>
<feature type="transmembrane region" description="Helical" evidence="6">
    <location>
        <begin position="120"/>
        <end position="142"/>
    </location>
</feature>
<dbReference type="Proteomes" id="UP001152087">
    <property type="component" value="Unassembled WGS sequence"/>
</dbReference>
<gene>
    <name evidence="8" type="ORF">NW755_009385</name>
</gene>
<dbReference type="EMBL" id="JAOQAV010000028">
    <property type="protein sequence ID" value="KAJ4183846.1"/>
    <property type="molecule type" value="Genomic_DNA"/>
</dbReference>
<evidence type="ECO:0000256" key="3">
    <source>
        <dbReference type="ARBA" id="ARBA00022989"/>
    </source>
</evidence>
<dbReference type="PANTHER" id="PTHR43341:SF6">
    <property type="entry name" value="AMINO ACID TRANSPORTER (EUROFUNG)"/>
    <property type="match status" value="1"/>
</dbReference>
<evidence type="ECO:0000313" key="9">
    <source>
        <dbReference type="Proteomes" id="UP001152087"/>
    </source>
</evidence>
<feature type="transmembrane region" description="Helical" evidence="6">
    <location>
        <begin position="236"/>
        <end position="255"/>
    </location>
</feature>
<dbReference type="InterPro" id="IPR004841">
    <property type="entry name" value="AA-permease/SLC12A_dom"/>
</dbReference>
<dbReference type="PIRSF" id="PIRSF006060">
    <property type="entry name" value="AA_transporter"/>
    <property type="match status" value="1"/>
</dbReference>
<comment type="caution">
    <text evidence="8">The sequence shown here is derived from an EMBL/GenBank/DDBJ whole genome shotgun (WGS) entry which is preliminary data.</text>
</comment>
<evidence type="ECO:0000259" key="7">
    <source>
        <dbReference type="Pfam" id="PF00324"/>
    </source>
</evidence>
<name>A0A9W8R3F2_9HYPO</name>
<keyword evidence="9" id="KW-1185">Reference proteome</keyword>
<dbReference type="Pfam" id="PF00324">
    <property type="entry name" value="AA_permease"/>
    <property type="match status" value="1"/>
</dbReference>
<dbReference type="OrthoDB" id="10062876at2759"/>